<dbReference type="InterPro" id="IPR027387">
    <property type="entry name" value="Cytb/b6-like_sf"/>
</dbReference>
<dbReference type="CDD" id="cd00284">
    <property type="entry name" value="Cytochrome_b_N"/>
    <property type="match status" value="1"/>
</dbReference>
<dbReference type="Pfam" id="PF00033">
    <property type="entry name" value="Cytochrome_B"/>
    <property type="match status" value="1"/>
</dbReference>
<dbReference type="Proteomes" id="UP000189933">
    <property type="component" value="Unassembled WGS sequence"/>
</dbReference>
<feature type="domain" description="Cytochrome b/b6 N-terminal region profile" evidence="2">
    <location>
        <begin position="6"/>
        <end position="217"/>
    </location>
</feature>
<feature type="transmembrane region" description="Helical" evidence="1">
    <location>
        <begin position="120"/>
        <end position="140"/>
    </location>
</feature>
<evidence type="ECO:0000259" key="2">
    <source>
        <dbReference type="PROSITE" id="PS51002"/>
    </source>
</evidence>
<proteinExistence type="predicted"/>
<accession>A0A1T4LMC3</accession>
<dbReference type="PIRSF" id="PIRSF000032">
    <property type="entry name" value="Cytochrome_b6"/>
    <property type="match status" value="1"/>
</dbReference>
<dbReference type="GO" id="GO:0009055">
    <property type="term" value="F:electron transfer activity"/>
    <property type="evidence" value="ECO:0007669"/>
    <property type="project" value="InterPro"/>
</dbReference>
<dbReference type="SUPFAM" id="SSF81342">
    <property type="entry name" value="Transmembrane di-heme cytochromes"/>
    <property type="match status" value="1"/>
</dbReference>
<dbReference type="GO" id="GO:0022904">
    <property type="term" value="P:respiratory electron transport chain"/>
    <property type="evidence" value="ECO:0007669"/>
    <property type="project" value="InterPro"/>
</dbReference>
<dbReference type="InterPro" id="IPR005797">
    <property type="entry name" value="Cyt_b/b6_N"/>
</dbReference>
<keyword evidence="4" id="KW-1185">Reference proteome</keyword>
<gene>
    <name evidence="3" type="ORF">SAMN02745885_00209</name>
</gene>
<evidence type="ECO:0000313" key="3">
    <source>
        <dbReference type="EMBL" id="SJZ55604.1"/>
    </source>
</evidence>
<sequence length="217" mass="24567">MMTERIYNWIDERLQIKDQIKEILDHPVPPHVNFLYCFGGITFVLIMLQVITGIFLTMYYVPSPDHAYASVEYISKEVAFGRLIRGMHRIGSSGVVIMVVVHLLRVYFHGAYKKPRELNWMVGVGLLLIVLTFGFTGYLLPWDQKAYWATVVGTKMAGSVPVIGEFVLKALRGGNDLGAVTLTRFYSLHIWFLPGVLFALLGAHFFMIRKQGISGPL</sequence>
<keyword evidence="1" id="KW-1133">Transmembrane helix</keyword>
<organism evidence="3 4">
    <name type="scientific">Carboxydocella sporoproducens DSM 16521</name>
    <dbReference type="NCBI Taxonomy" id="1121270"/>
    <lineage>
        <taxon>Bacteria</taxon>
        <taxon>Bacillati</taxon>
        <taxon>Bacillota</taxon>
        <taxon>Clostridia</taxon>
        <taxon>Eubacteriales</taxon>
        <taxon>Clostridiales Family XVI. Incertae Sedis</taxon>
        <taxon>Carboxydocella</taxon>
    </lineage>
</organism>
<dbReference type="EMBL" id="FUXM01000002">
    <property type="protein sequence ID" value="SJZ55604.1"/>
    <property type="molecule type" value="Genomic_DNA"/>
</dbReference>
<dbReference type="Gene3D" id="1.20.810.10">
    <property type="entry name" value="Cytochrome Bc1 Complex, Chain C"/>
    <property type="match status" value="1"/>
</dbReference>
<feature type="transmembrane region" description="Helical" evidence="1">
    <location>
        <begin position="34"/>
        <end position="61"/>
    </location>
</feature>
<evidence type="ECO:0000256" key="1">
    <source>
        <dbReference type="SAM" id="Phobius"/>
    </source>
</evidence>
<dbReference type="PANTHER" id="PTHR19271:SF16">
    <property type="entry name" value="CYTOCHROME B"/>
    <property type="match status" value="1"/>
</dbReference>
<name>A0A1T4LMC3_9FIRM</name>
<keyword evidence="1" id="KW-0812">Transmembrane</keyword>
<evidence type="ECO:0000313" key="4">
    <source>
        <dbReference type="Proteomes" id="UP000189933"/>
    </source>
</evidence>
<feature type="transmembrane region" description="Helical" evidence="1">
    <location>
        <begin position="90"/>
        <end position="108"/>
    </location>
</feature>
<dbReference type="PROSITE" id="PS51002">
    <property type="entry name" value="CYTB_NTER"/>
    <property type="match status" value="1"/>
</dbReference>
<dbReference type="AlphaFoldDB" id="A0A1T4LMC3"/>
<feature type="transmembrane region" description="Helical" evidence="1">
    <location>
        <begin position="146"/>
        <end position="168"/>
    </location>
</feature>
<dbReference type="InterPro" id="IPR016174">
    <property type="entry name" value="Di-haem_cyt_TM"/>
</dbReference>
<protein>
    <submittedName>
        <fullName evidence="3">Menaquinol-cytochrome c reductase cytochrome b subunit</fullName>
    </submittedName>
</protein>
<reference evidence="4" key="1">
    <citation type="submission" date="2017-02" db="EMBL/GenBank/DDBJ databases">
        <authorList>
            <person name="Varghese N."/>
            <person name="Submissions S."/>
        </authorList>
    </citation>
    <scope>NUCLEOTIDE SEQUENCE [LARGE SCALE GENOMIC DNA]</scope>
    <source>
        <strain evidence="4">DSM 16521</strain>
    </source>
</reference>
<dbReference type="InterPro" id="IPR048259">
    <property type="entry name" value="Cytochrome_b_N_euk/bac"/>
</dbReference>
<feature type="transmembrane region" description="Helical" evidence="1">
    <location>
        <begin position="188"/>
        <end position="208"/>
    </location>
</feature>
<keyword evidence="1" id="KW-0472">Membrane</keyword>
<dbReference type="PANTHER" id="PTHR19271">
    <property type="entry name" value="CYTOCHROME B"/>
    <property type="match status" value="1"/>
</dbReference>
<dbReference type="GO" id="GO:0016491">
    <property type="term" value="F:oxidoreductase activity"/>
    <property type="evidence" value="ECO:0007669"/>
    <property type="project" value="InterPro"/>
</dbReference>
<dbReference type="GO" id="GO:0016020">
    <property type="term" value="C:membrane"/>
    <property type="evidence" value="ECO:0007669"/>
    <property type="project" value="InterPro"/>
</dbReference>